<sequence>MRANAAQAQAPVHSRLWEISYDGQCPTFRSTSLLTATAVVDILTRRQMKGWPARTLTVKLLDEYDEAVWDATNDVAAVLETTGWPGAGSDRDTAISILDAILVDDLQPADDADSETLEAS</sequence>
<name>A0A9X1SEG8_9MICC</name>
<evidence type="ECO:0000313" key="1">
    <source>
        <dbReference type="EMBL" id="MCC3299651.1"/>
    </source>
</evidence>
<dbReference type="Proteomes" id="UP001139158">
    <property type="component" value="Unassembled WGS sequence"/>
</dbReference>
<keyword evidence="2" id="KW-1185">Reference proteome</keyword>
<evidence type="ECO:0000313" key="2">
    <source>
        <dbReference type="Proteomes" id="UP001139158"/>
    </source>
</evidence>
<dbReference type="EMBL" id="JAJFZV010000020">
    <property type="protein sequence ID" value="MCC3299651.1"/>
    <property type="molecule type" value="Genomic_DNA"/>
</dbReference>
<protein>
    <submittedName>
        <fullName evidence="1">Uncharacterized protein</fullName>
    </submittedName>
</protein>
<proteinExistence type="predicted"/>
<accession>A0A9X1SEG8</accession>
<gene>
    <name evidence="1" type="ORF">LJ757_17800</name>
</gene>
<dbReference type="AlphaFoldDB" id="A0A9X1SEG8"/>
<comment type="caution">
    <text evidence="1">The sequence shown here is derived from an EMBL/GenBank/DDBJ whole genome shotgun (WGS) entry which is preliminary data.</text>
</comment>
<reference evidence="1" key="1">
    <citation type="submission" date="2021-10" db="EMBL/GenBank/DDBJ databases">
        <title>Novel species in genus Arthrobacter.</title>
        <authorList>
            <person name="Liu Y."/>
        </authorList>
    </citation>
    <scope>NUCLEOTIDE SEQUENCE</scope>
    <source>
        <strain evidence="1">Zg-Y453</strain>
    </source>
</reference>
<organism evidence="1 2">
    <name type="scientific">Arthrobacter caoxuetaonis</name>
    <dbReference type="NCBI Taxonomy" id="2886935"/>
    <lineage>
        <taxon>Bacteria</taxon>
        <taxon>Bacillati</taxon>
        <taxon>Actinomycetota</taxon>
        <taxon>Actinomycetes</taxon>
        <taxon>Micrococcales</taxon>
        <taxon>Micrococcaceae</taxon>
        <taxon>Arthrobacter</taxon>
    </lineage>
</organism>
<dbReference type="RefSeq" id="WP_227897637.1">
    <property type="nucleotide sequence ID" value="NZ_CP099467.1"/>
</dbReference>